<feature type="compositionally biased region" description="Basic and acidic residues" evidence="1">
    <location>
        <begin position="52"/>
        <end position="61"/>
    </location>
</feature>
<feature type="region of interest" description="Disordered" evidence="1">
    <location>
        <begin position="1"/>
        <end position="69"/>
    </location>
</feature>
<organism evidence="2 3">
    <name type="scientific">Allomyces macrogynus (strain ATCC 38327)</name>
    <name type="common">Allomyces javanicus var. macrogynus</name>
    <dbReference type="NCBI Taxonomy" id="578462"/>
    <lineage>
        <taxon>Eukaryota</taxon>
        <taxon>Fungi</taxon>
        <taxon>Fungi incertae sedis</taxon>
        <taxon>Blastocladiomycota</taxon>
        <taxon>Blastocladiomycetes</taxon>
        <taxon>Blastocladiales</taxon>
        <taxon>Blastocladiaceae</taxon>
        <taxon>Allomyces</taxon>
    </lineage>
</organism>
<sequence length="69" mass="7549">MRVLSARSGPGAPRGARGPRGSSVDKEPRHLRERKEFRWGPRQDKTQSPAKEGNDSPKTEDAPAAAEQV</sequence>
<dbReference type="EMBL" id="GG745343">
    <property type="protein sequence ID" value="KNE64115.1"/>
    <property type="molecule type" value="Genomic_DNA"/>
</dbReference>
<gene>
    <name evidence="2" type="ORF">AMAG_09177</name>
</gene>
<evidence type="ECO:0000313" key="2">
    <source>
        <dbReference type="EMBL" id="KNE64115.1"/>
    </source>
</evidence>
<evidence type="ECO:0000256" key="1">
    <source>
        <dbReference type="SAM" id="MobiDB-lite"/>
    </source>
</evidence>
<proteinExistence type="predicted"/>
<evidence type="ECO:0000313" key="3">
    <source>
        <dbReference type="Proteomes" id="UP000054350"/>
    </source>
</evidence>
<dbReference type="AlphaFoldDB" id="A0A0L0SP20"/>
<keyword evidence="3" id="KW-1185">Reference proteome</keyword>
<reference evidence="3" key="2">
    <citation type="submission" date="2009-11" db="EMBL/GenBank/DDBJ databases">
        <title>The Genome Sequence of Allomyces macrogynus strain ATCC 38327.</title>
        <authorList>
            <consortium name="The Broad Institute Genome Sequencing Platform"/>
            <person name="Russ C."/>
            <person name="Cuomo C."/>
            <person name="Shea T."/>
            <person name="Young S.K."/>
            <person name="Zeng Q."/>
            <person name="Koehrsen M."/>
            <person name="Haas B."/>
            <person name="Borodovsky M."/>
            <person name="Guigo R."/>
            <person name="Alvarado L."/>
            <person name="Berlin A."/>
            <person name="Borenstein D."/>
            <person name="Chen Z."/>
            <person name="Engels R."/>
            <person name="Freedman E."/>
            <person name="Gellesch M."/>
            <person name="Goldberg J."/>
            <person name="Griggs A."/>
            <person name="Gujja S."/>
            <person name="Heiman D."/>
            <person name="Hepburn T."/>
            <person name="Howarth C."/>
            <person name="Jen D."/>
            <person name="Larson L."/>
            <person name="Lewis B."/>
            <person name="Mehta T."/>
            <person name="Park D."/>
            <person name="Pearson M."/>
            <person name="Roberts A."/>
            <person name="Saif S."/>
            <person name="Shenoy N."/>
            <person name="Sisk P."/>
            <person name="Stolte C."/>
            <person name="Sykes S."/>
            <person name="Walk T."/>
            <person name="White J."/>
            <person name="Yandava C."/>
            <person name="Burger G."/>
            <person name="Gray M.W."/>
            <person name="Holland P.W.H."/>
            <person name="King N."/>
            <person name="Lang F.B.F."/>
            <person name="Roger A.J."/>
            <person name="Ruiz-Trillo I."/>
            <person name="Lander E."/>
            <person name="Nusbaum C."/>
        </authorList>
    </citation>
    <scope>NUCLEOTIDE SEQUENCE [LARGE SCALE GENOMIC DNA]</scope>
    <source>
        <strain evidence="3">ATCC 38327</strain>
    </source>
</reference>
<feature type="compositionally biased region" description="Basic and acidic residues" evidence="1">
    <location>
        <begin position="23"/>
        <end position="45"/>
    </location>
</feature>
<reference evidence="2 3" key="1">
    <citation type="submission" date="2009-11" db="EMBL/GenBank/DDBJ databases">
        <title>Annotation of Allomyces macrogynus ATCC 38327.</title>
        <authorList>
            <consortium name="The Broad Institute Genome Sequencing Platform"/>
            <person name="Russ C."/>
            <person name="Cuomo C."/>
            <person name="Burger G."/>
            <person name="Gray M.W."/>
            <person name="Holland P.W.H."/>
            <person name="King N."/>
            <person name="Lang F.B.F."/>
            <person name="Roger A.J."/>
            <person name="Ruiz-Trillo I."/>
            <person name="Young S.K."/>
            <person name="Zeng Q."/>
            <person name="Gargeya S."/>
            <person name="Fitzgerald M."/>
            <person name="Haas B."/>
            <person name="Abouelleil A."/>
            <person name="Alvarado L."/>
            <person name="Arachchi H.M."/>
            <person name="Berlin A."/>
            <person name="Chapman S.B."/>
            <person name="Gearin G."/>
            <person name="Goldberg J."/>
            <person name="Griggs A."/>
            <person name="Gujja S."/>
            <person name="Hansen M."/>
            <person name="Heiman D."/>
            <person name="Howarth C."/>
            <person name="Larimer J."/>
            <person name="Lui A."/>
            <person name="MacDonald P.J.P."/>
            <person name="McCowen C."/>
            <person name="Montmayeur A."/>
            <person name="Murphy C."/>
            <person name="Neiman D."/>
            <person name="Pearson M."/>
            <person name="Priest M."/>
            <person name="Roberts A."/>
            <person name="Saif S."/>
            <person name="Shea T."/>
            <person name="Sisk P."/>
            <person name="Stolte C."/>
            <person name="Sykes S."/>
            <person name="Wortman J."/>
            <person name="Nusbaum C."/>
            <person name="Birren B."/>
        </authorList>
    </citation>
    <scope>NUCLEOTIDE SEQUENCE [LARGE SCALE GENOMIC DNA]</scope>
    <source>
        <strain evidence="2 3">ATCC 38327</strain>
    </source>
</reference>
<accession>A0A0L0SP20</accession>
<dbReference type="Proteomes" id="UP000054350">
    <property type="component" value="Unassembled WGS sequence"/>
</dbReference>
<protein>
    <submittedName>
        <fullName evidence="2">Uncharacterized protein</fullName>
    </submittedName>
</protein>
<name>A0A0L0SP20_ALLM3</name>
<feature type="compositionally biased region" description="Low complexity" evidence="1">
    <location>
        <begin position="1"/>
        <end position="22"/>
    </location>
</feature>
<dbReference type="VEuPathDB" id="FungiDB:AMAG_09177"/>